<reference evidence="4" key="1">
    <citation type="submission" date="2023-03" db="EMBL/GenBank/DDBJ databases">
        <title>Amycolatopsis taiwanensis NBRC 103393.</title>
        <authorList>
            <person name="Ichikawa N."/>
            <person name="Sato H."/>
            <person name="Tonouchi N."/>
        </authorList>
    </citation>
    <scope>NUCLEOTIDE SEQUENCE</scope>
    <source>
        <strain evidence="4">NBRC 103393</strain>
    </source>
</reference>
<dbReference type="PANTHER" id="PTHR43975:SF2">
    <property type="entry name" value="EG:BACR7A4.14 PROTEIN-RELATED"/>
    <property type="match status" value="1"/>
</dbReference>
<dbReference type="FunFam" id="3.40.50.720:FF:000084">
    <property type="entry name" value="Short-chain dehydrogenase reductase"/>
    <property type="match status" value="1"/>
</dbReference>
<name>A0A9W6R669_9PSEU</name>
<dbReference type="AlphaFoldDB" id="A0A9W6R669"/>
<evidence type="ECO:0000256" key="1">
    <source>
        <dbReference type="ARBA" id="ARBA00006484"/>
    </source>
</evidence>
<evidence type="ECO:0000313" key="4">
    <source>
        <dbReference type="EMBL" id="GLY69993.1"/>
    </source>
</evidence>
<dbReference type="SMART" id="SM00822">
    <property type="entry name" value="PKS_KR"/>
    <property type="match status" value="1"/>
</dbReference>
<dbReference type="SUPFAM" id="SSF51735">
    <property type="entry name" value="NAD(P)-binding Rossmann-fold domains"/>
    <property type="match status" value="1"/>
</dbReference>
<dbReference type="EMBL" id="BSTI01000019">
    <property type="protein sequence ID" value="GLY69993.1"/>
    <property type="molecule type" value="Genomic_DNA"/>
</dbReference>
<dbReference type="PROSITE" id="PS00061">
    <property type="entry name" value="ADH_SHORT"/>
    <property type="match status" value="1"/>
</dbReference>
<dbReference type="InterPro" id="IPR020904">
    <property type="entry name" value="Sc_DH/Rdtase_CS"/>
</dbReference>
<comment type="caution">
    <text evidence="4">The sequence shown here is derived from an EMBL/GenBank/DDBJ whole genome shotgun (WGS) entry which is preliminary data.</text>
</comment>
<sequence>MQQVVLLVVAQRAPAHSGSPRELPDLHRPVLLHLTLTLVSVLNVAAMSEDSTTDAANVTRTALVTGGGSGIGRAVAVTLAQRGLDVLIVGRRPQALAATAELQAGIRYHVGDVSEPADIVEMVAAATEPGRLDVLVNNAGVGIPGPLGKIEPAAAKRTWAINVLGPTLLAQQALPFLLESRGAIVNISSTFGAKPAPGLSWYGATKAALEQLTRSWALELAPHGVRVNAVAPGPVESEALDRMGLARAEIEHIKADERDRIPLGRRGRPEDVASWVADLAVPASWVTGQVIGIDGGYLLA</sequence>
<dbReference type="PRINTS" id="PR00080">
    <property type="entry name" value="SDRFAMILY"/>
</dbReference>
<dbReference type="InterPro" id="IPR002347">
    <property type="entry name" value="SDR_fam"/>
</dbReference>
<dbReference type="Pfam" id="PF13561">
    <property type="entry name" value="adh_short_C2"/>
    <property type="match status" value="1"/>
</dbReference>
<gene>
    <name evidence="4" type="ORF">Atai01_66120</name>
</gene>
<evidence type="ECO:0000256" key="2">
    <source>
        <dbReference type="ARBA" id="ARBA00023002"/>
    </source>
</evidence>
<dbReference type="PRINTS" id="PR00081">
    <property type="entry name" value="GDHRDH"/>
</dbReference>
<protein>
    <submittedName>
        <fullName evidence="4">Ketoreductase</fullName>
    </submittedName>
</protein>
<organism evidence="4 5">
    <name type="scientific">Amycolatopsis taiwanensis</name>
    <dbReference type="NCBI Taxonomy" id="342230"/>
    <lineage>
        <taxon>Bacteria</taxon>
        <taxon>Bacillati</taxon>
        <taxon>Actinomycetota</taxon>
        <taxon>Actinomycetes</taxon>
        <taxon>Pseudonocardiales</taxon>
        <taxon>Pseudonocardiaceae</taxon>
        <taxon>Amycolatopsis</taxon>
    </lineage>
</organism>
<dbReference type="InterPro" id="IPR057326">
    <property type="entry name" value="KR_dom"/>
</dbReference>
<dbReference type="PANTHER" id="PTHR43975">
    <property type="entry name" value="ZGC:101858"/>
    <property type="match status" value="1"/>
</dbReference>
<dbReference type="InterPro" id="IPR036291">
    <property type="entry name" value="NAD(P)-bd_dom_sf"/>
</dbReference>
<dbReference type="Proteomes" id="UP001165136">
    <property type="component" value="Unassembled WGS sequence"/>
</dbReference>
<feature type="domain" description="Ketoreductase" evidence="3">
    <location>
        <begin position="60"/>
        <end position="233"/>
    </location>
</feature>
<comment type="similarity">
    <text evidence="1">Belongs to the short-chain dehydrogenases/reductases (SDR) family.</text>
</comment>
<keyword evidence="2" id="KW-0560">Oxidoreductase</keyword>
<dbReference type="CDD" id="cd05233">
    <property type="entry name" value="SDR_c"/>
    <property type="match status" value="1"/>
</dbReference>
<dbReference type="Gene3D" id="3.40.50.720">
    <property type="entry name" value="NAD(P)-binding Rossmann-like Domain"/>
    <property type="match status" value="1"/>
</dbReference>
<dbReference type="GO" id="GO:0016491">
    <property type="term" value="F:oxidoreductase activity"/>
    <property type="evidence" value="ECO:0007669"/>
    <property type="project" value="UniProtKB-KW"/>
</dbReference>
<proteinExistence type="inferred from homology"/>
<keyword evidence="5" id="KW-1185">Reference proteome</keyword>
<accession>A0A9W6R669</accession>
<evidence type="ECO:0000313" key="5">
    <source>
        <dbReference type="Proteomes" id="UP001165136"/>
    </source>
</evidence>
<evidence type="ECO:0000259" key="3">
    <source>
        <dbReference type="SMART" id="SM00822"/>
    </source>
</evidence>